<dbReference type="GO" id="GO:0000155">
    <property type="term" value="F:phosphorelay sensor kinase activity"/>
    <property type="evidence" value="ECO:0007669"/>
    <property type="project" value="InterPro"/>
</dbReference>
<dbReference type="InterPro" id="IPR011712">
    <property type="entry name" value="Sig_transdc_His_kin_sub3_dim/P"/>
</dbReference>
<dbReference type="STRING" id="446470.Snas_1733"/>
<dbReference type="GO" id="GO:0046983">
    <property type="term" value="F:protein dimerization activity"/>
    <property type="evidence" value="ECO:0007669"/>
    <property type="project" value="InterPro"/>
</dbReference>
<dbReference type="RefSeq" id="WP_013017002.1">
    <property type="nucleotide sequence ID" value="NC_013947.1"/>
</dbReference>
<evidence type="ECO:0000259" key="10">
    <source>
        <dbReference type="SMART" id="SM00387"/>
    </source>
</evidence>
<dbReference type="EC" id="2.7.13.3" evidence="2"/>
<keyword evidence="12" id="KW-1185">Reference proteome</keyword>
<accession>D3PXG8</accession>
<evidence type="ECO:0000256" key="4">
    <source>
        <dbReference type="ARBA" id="ARBA00022679"/>
    </source>
</evidence>
<evidence type="ECO:0000313" key="12">
    <source>
        <dbReference type="Proteomes" id="UP000000844"/>
    </source>
</evidence>
<evidence type="ECO:0000256" key="1">
    <source>
        <dbReference type="ARBA" id="ARBA00000085"/>
    </source>
</evidence>
<dbReference type="CDD" id="cd16917">
    <property type="entry name" value="HATPase_UhpB-NarQ-NarX-like"/>
    <property type="match status" value="1"/>
</dbReference>
<dbReference type="Proteomes" id="UP000000844">
    <property type="component" value="Chromosome"/>
</dbReference>
<feature type="transmembrane region" description="Helical" evidence="9">
    <location>
        <begin position="57"/>
        <end position="78"/>
    </location>
</feature>
<dbReference type="InterPro" id="IPR050482">
    <property type="entry name" value="Sensor_HK_TwoCompSys"/>
</dbReference>
<evidence type="ECO:0000313" key="11">
    <source>
        <dbReference type="EMBL" id="ADD41431.1"/>
    </source>
</evidence>
<dbReference type="KEGG" id="sna:Snas_1733"/>
<dbReference type="AlphaFoldDB" id="D3PXG8"/>
<feature type="transmembrane region" description="Helical" evidence="9">
    <location>
        <begin position="31"/>
        <end position="50"/>
    </location>
</feature>
<dbReference type="eggNOG" id="COG4585">
    <property type="taxonomic scope" value="Bacteria"/>
</dbReference>
<feature type="transmembrane region" description="Helical" evidence="9">
    <location>
        <begin position="115"/>
        <end position="135"/>
    </location>
</feature>
<keyword evidence="3" id="KW-0597">Phosphoprotein</keyword>
<dbReference type="Gene3D" id="3.30.565.10">
    <property type="entry name" value="Histidine kinase-like ATPase, C-terminal domain"/>
    <property type="match status" value="1"/>
</dbReference>
<dbReference type="Pfam" id="PF02518">
    <property type="entry name" value="HATPase_c"/>
    <property type="match status" value="1"/>
</dbReference>
<protein>
    <recommendedName>
        <fullName evidence="2">histidine kinase</fullName>
        <ecNumber evidence="2">2.7.13.3</ecNumber>
    </recommendedName>
</protein>
<dbReference type="PANTHER" id="PTHR24421:SF10">
    <property type="entry name" value="NITRATE_NITRITE SENSOR PROTEIN NARQ"/>
    <property type="match status" value="1"/>
</dbReference>
<dbReference type="InterPro" id="IPR003594">
    <property type="entry name" value="HATPase_dom"/>
</dbReference>
<evidence type="ECO:0000256" key="6">
    <source>
        <dbReference type="ARBA" id="ARBA00022777"/>
    </source>
</evidence>
<keyword evidence="9" id="KW-1133">Transmembrane helix</keyword>
<feature type="domain" description="Histidine kinase/HSP90-like ATPase" evidence="10">
    <location>
        <begin position="288"/>
        <end position="383"/>
    </location>
</feature>
<evidence type="ECO:0000256" key="3">
    <source>
        <dbReference type="ARBA" id="ARBA00022553"/>
    </source>
</evidence>
<dbReference type="Gene3D" id="1.20.5.1930">
    <property type="match status" value="1"/>
</dbReference>
<dbReference type="Pfam" id="PF07730">
    <property type="entry name" value="HisKA_3"/>
    <property type="match status" value="1"/>
</dbReference>
<dbReference type="GO" id="GO:0016020">
    <property type="term" value="C:membrane"/>
    <property type="evidence" value="ECO:0007669"/>
    <property type="project" value="InterPro"/>
</dbReference>
<dbReference type="EMBL" id="CP001778">
    <property type="protein sequence ID" value="ADD41431.1"/>
    <property type="molecule type" value="Genomic_DNA"/>
</dbReference>
<keyword evidence="4" id="KW-0808">Transferase</keyword>
<comment type="catalytic activity">
    <reaction evidence="1">
        <text>ATP + protein L-histidine = ADP + protein N-phospho-L-histidine.</text>
        <dbReference type="EC" id="2.7.13.3"/>
    </reaction>
</comment>
<dbReference type="PANTHER" id="PTHR24421">
    <property type="entry name" value="NITRATE/NITRITE SENSOR PROTEIN NARX-RELATED"/>
    <property type="match status" value="1"/>
</dbReference>
<evidence type="ECO:0000256" key="7">
    <source>
        <dbReference type="ARBA" id="ARBA00022840"/>
    </source>
</evidence>
<dbReference type="SUPFAM" id="SSF55874">
    <property type="entry name" value="ATPase domain of HSP90 chaperone/DNA topoisomerase II/histidine kinase"/>
    <property type="match status" value="1"/>
</dbReference>
<keyword evidence="6 11" id="KW-0418">Kinase</keyword>
<feature type="transmembrane region" description="Helical" evidence="9">
    <location>
        <begin position="7"/>
        <end position="25"/>
    </location>
</feature>
<sequence>MRTWRPVLAGAGTLALIFGVLVLPADPWLFMVAPTLGCLVTAALMASWPLSRAWVPLASGLVGAVSLGVTAVMTALRLGAGEPSPVAPTSLWLMLEPAVLLIFVYLPVRWSRPSAAVWTGGAAGLGVALNVQRYITDTSFGERVAASALWMIFAVATGTVAWYLRSLAEARGRAIAEARQTQRLELAADLHDFVAHDVSEIVAQAQAGRMVLAPDPRLAEVLERIEVAGLRALASMDRTVHMLRETDGATVAAPGVLADLDELVSRFESAGTTAARLDNGFTGSAPREIAAVAYRVVVEALTNVRRHAATATRVTVALAERDDHLVVTVTDDGRGETTASDRTSAGTGLAGLSERVTALGGDLTTATIRPHGWRLTARLPLTEGT</sequence>
<keyword evidence="9" id="KW-0812">Transmembrane</keyword>
<proteinExistence type="predicted"/>
<keyword evidence="7" id="KW-0067">ATP-binding</keyword>
<dbReference type="SMART" id="SM00387">
    <property type="entry name" value="HATPase_c"/>
    <property type="match status" value="1"/>
</dbReference>
<dbReference type="GO" id="GO:0005524">
    <property type="term" value="F:ATP binding"/>
    <property type="evidence" value="ECO:0007669"/>
    <property type="project" value="UniProtKB-KW"/>
</dbReference>
<feature type="transmembrane region" description="Helical" evidence="9">
    <location>
        <begin position="90"/>
        <end position="108"/>
    </location>
</feature>
<dbReference type="InterPro" id="IPR036890">
    <property type="entry name" value="HATPase_C_sf"/>
</dbReference>
<reference evidence="11 12" key="1">
    <citation type="journal article" date="2009" name="Stand. Genomic Sci.">
        <title>Complete genome sequence of Stackebrandtia nassauensis type strain (LLR-40K-21).</title>
        <authorList>
            <person name="Munk C."/>
            <person name="Lapidus A."/>
            <person name="Copeland A."/>
            <person name="Jando M."/>
            <person name="Mayilraj S."/>
            <person name="Glavina Del Rio T."/>
            <person name="Nolan M."/>
            <person name="Chen F."/>
            <person name="Lucas S."/>
            <person name="Tice H."/>
            <person name="Cheng J.F."/>
            <person name="Han C."/>
            <person name="Detter J.C."/>
            <person name="Bruce D."/>
            <person name="Goodwin L."/>
            <person name="Chain P."/>
            <person name="Pitluck S."/>
            <person name="Goker M."/>
            <person name="Ovchinikova G."/>
            <person name="Pati A."/>
            <person name="Ivanova N."/>
            <person name="Mavromatis K."/>
            <person name="Chen A."/>
            <person name="Palaniappan K."/>
            <person name="Land M."/>
            <person name="Hauser L."/>
            <person name="Chang Y.J."/>
            <person name="Jeffries C.D."/>
            <person name="Bristow J."/>
            <person name="Eisen J.A."/>
            <person name="Markowitz V."/>
            <person name="Hugenholtz P."/>
            <person name="Kyrpides N.C."/>
            <person name="Klenk H.P."/>
        </authorList>
    </citation>
    <scope>NUCLEOTIDE SEQUENCE [LARGE SCALE GENOMIC DNA]</scope>
    <source>
        <strain evidence="12">DSM 44728 / CIP 108903 / NRRL B-16338 / NBRC 102104 / LLR-40K-21</strain>
    </source>
</reference>
<feature type="transmembrane region" description="Helical" evidence="9">
    <location>
        <begin position="147"/>
        <end position="164"/>
    </location>
</feature>
<evidence type="ECO:0000256" key="2">
    <source>
        <dbReference type="ARBA" id="ARBA00012438"/>
    </source>
</evidence>
<evidence type="ECO:0000256" key="5">
    <source>
        <dbReference type="ARBA" id="ARBA00022741"/>
    </source>
</evidence>
<dbReference type="HOGENOM" id="CLU_000445_20_1_11"/>
<dbReference type="OrthoDB" id="227596at2"/>
<evidence type="ECO:0000256" key="8">
    <source>
        <dbReference type="ARBA" id="ARBA00023012"/>
    </source>
</evidence>
<keyword evidence="5" id="KW-0547">Nucleotide-binding</keyword>
<keyword evidence="8" id="KW-0902">Two-component regulatory system</keyword>
<name>D3PXG8_STANL</name>
<evidence type="ECO:0000256" key="9">
    <source>
        <dbReference type="SAM" id="Phobius"/>
    </source>
</evidence>
<gene>
    <name evidence="11" type="ordered locus">Snas_1733</name>
</gene>
<organism evidence="11 12">
    <name type="scientific">Stackebrandtia nassauensis (strain DSM 44728 / CIP 108903 / NRRL B-16338 / NBRC 102104 / LLR-40K-21)</name>
    <dbReference type="NCBI Taxonomy" id="446470"/>
    <lineage>
        <taxon>Bacteria</taxon>
        <taxon>Bacillati</taxon>
        <taxon>Actinomycetota</taxon>
        <taxon>Actinomycetes</taxon>
        <taxon>Glycomycetales</taxon>
        <taxon>Glycomycetaceae</taxon>
        <taxon>Stackebrandtia</taxon>
    </lineage>
</organism>
<keyword evidence="9" id="KW-0472">Membrane</keyword>